<evidence type="ECO:0000313" key="1">
    <source>
        <dbReference type="EMBL" id="KAF0917191.1"/>
    </source>
</evidence>
<sequence length="57" mass="6907">RENRNPHQRDCSILRTTHKWSNRHLALLLFRLPCLVRFLFAANHRKENVVGNEKIMR</sequence>
<accession>A0A6G1DXQ6</accession>
<evidence type="ECO:0000313" key="2">
    <source>
        <dbReference type="Proteomes" id="UP000479710"/>
    </source>
</evidence>
<feature type="non-terminal residue" evidence="1">
    <location>
        <position position="1"/>
    </location>
</feature>
<name>A0A6G1DXQ6_9ORYZ</name>
<comment type="caution">
    <text evidence="1">The sequence shown here is derived from an EMBL/GenBank/DDBJ whole genome shotgun (WGS) entry which is preliminary data.</text>
</comment>
<gene>
    <name evidence="1" type="ORF">E2562_016982</name>
</gene>
<reference evidence="1 2" key="1">
    <citation type="submission" date="2019-11" db="EMBL/GenBank/DDBJ databases">
        <title>Whole genome sequence of Oryza granulata.</title>
        <authorList>
            <person name="Li W."/>
        </authorList>
    </citation>
    <scope>NUCLEOTIDE SEQUENCE [LARGE SCALE GENOMIC DNA]</scope>
    <source>
        <strain evidence="2">cv. Menghai</strain>
        <tissue evidence="1">Leaf</tissue>
    </source>
</reference>
<proteinExistence type="predicted"/>
<protein>
    <submittedName>
        <fullName evidence="1">Uncharacterized protein</fullName>
    </submittedName>
</protein>
<feature type="non-terminal residue" evidence="1">
    <location>
        <position position="57"/>
    </location>
</feature>
<dbReference type="AlphaFoldDB" id="A0A6G1DXQ6"/>
<dbReference type="EMBL" id="SPHZ02000005">
    <property type="protein sequence ID" value="KAF0917191.1"/>
    <property type="molecule type" value="Genomic_DNA"/>
</dbReference>
<keyword evidence="2" id="KW-1185">Reference proteome</keyword>
<dbReference type="Proteomes" id="UP000479710">
    <property type="component" value="Unassembled WGS sequence"/>
</dbReference>
<organism evidence="1 2">
    <name type="scientific">Oryza meyeriana var. granulata</name>
    <dbReference type="NCBI Taxonomy" id="110450"/>
    <lineage>
        <taxon>Eukaryota</taxon>
        <taxon>Viridiplantae</taxon>
        <taxon>Streptophyta</taxon>
        <taxon>Embryophyta</taxon>
        <taxon>Tracheophyta</taxon>
        <taxon>Spermatophyta</taxon>
        <taxon>Magnoliopsida</taxon>
        <taxon>Liliopsida</taxon>
        <taxon>Poales</taxon>
        <taxon>Poaceae</taxon>
        <taxon>BOP clade</taxon>
        <taxon>Oryzoideae</taxon>
        <taxon>Oryzeae</taxon>
        <taxon>Oryzinae</taxon>
        <taxon>Oryza</taxon>
        <taxon>Oryza meyeriana</taxon>
    </lineage>
</organism>